<dbReference type="PANTHER" id="PTHR43343:SF3">
    <property type="entry name" value="PROTEASE DO-LIKE 8, CHLOROPLASTIC"/>
    <property type="match status" value="1"/>
</dbReference>
<dbReference type="InterPro" id="IPR051201">
    <property type="entry name" value="Chloro_Bact_Ser_Proteases"/>
</dbReference>
<organism evidence="3 4">
    <name type="scientific">Phytohabitans suffuscus</name>
    <dbReference type="NCBI Taxonomy" id="624315"/>
    <lineage>
        <taxon>Bacteria</taxon>
        <taxon>Bacillati</taxon>
        <taxon>Actinomycetota</taxon>
        <taxon>Actinomycetes</taxon>
        <taxon>Micromonosporales</taxon>
        <taxon>Micromonosporaceae</taxon>
    </lineage>
</organism>
<evidence type="ECO:0000313" key="3">
    <source>
        <dbReference type="EMBL" id="BCB91570.1"/>
    </source>
</evidence>
<evidence type="ECO:0000256" key="2">
    <source>
        <dbReference type="ARBA" id="ARBA00022801"/>
    </source>
</evidence>
<dbReference type="Proteomes" id="UP000503011">
    <property type="component" value="Chromosome"/>
</dbReference>
<keyword evidence="4" id="KW-1185">Reference proteome</keyword>
<dbReference type="AlphaFoldDB" id="A0A6F8YZG1"/>
<evidence type="ECO:0000313" key="4">
    <source>
        <dbReference type="Proteomes" id="UP000503011"/>
    </source>
</evidence>
<dbReference type="Pfam" id="PF13365">
    <property type="entry name" value="Trypsin_2"/>
    <property type="match status" value="1"/>
</dbReference>
<protein>
    <recommendedName>
        <fullName evidence="5">Serine protease</fullName>
    </recommendedName>
</protein>
<dbReference type="PANTHER" id="PTHR43343">
    <property type="entry name" value="PEPTIDASE S12"/>
    <property type="match status" value="1"/>
</dbReference>
<dbReference type="GO" id="GO:0004252">
    <property type="term" value="F:serine-type endopeptidase activity"/>
    <property type="evidence" value="ECO:0007669"/>
    <property type="project" value="InterPro"/>
</dbReference>
<dbReference type="InterPro" id="IPR001940">
    <property type="entry name" value="Peptidase_S1C"/>
</dbReference>
<dbReference type="KEGG" id="psuu:Psuf_088830"/>
<reference evidence="3 4" key="1">
    <citation type="submission" date="2020-03" db="EMBL/GenBank/DDBJ databases">
        <title>Whole genome shotgun sequence of Phytohabitans suffuscus NBRC 105367.</title>
        <authorList>
            <person name="Komaki H."/>
            <person name="Tamura T."/>
        </authorList>
    </citation>
    <scope>NUCLEOTIDE SEQUENCE [LARGE SCALE GENOMIC DNA]</scope>
    <source>
        <strain evidence="3 4">NBRC 105367</strain>
    </source>
</reference>
<evidence type="ECO:0000256" key="1">
    <source>
        <dbReference type="ARBA" id="ARBA00022670"/>
    </source>
</evidence>
<dbReference type="SUPFAM" id="SSF50494">
    <property type="entry name" value="Trypsin-like serine proteases"/>
    <property type="match status" value="1"/>
</dbReference>
<keyword evidence="2" id="KW-0378">Hydrolase</keyword>
<name>A0A6F8YZG1_9ACTN</name>
<accession>A0A6F8YZG1</accession>
<keyword evidence="1" id="KW-0645">Protease</keyword>
<dbReference type="PRINTS" id="PR00834">
    <property type="entry name" value="PROTEASES2C"/>
</dbReference>
<evidence type="ECO:0008006" key="5">
    <source>
        <dbReference type="Google" id="ProtNLM"/>
    </source>
</evidence>
<sequence length="257" mass="24331">MDITPKSWRRRVAAASVAAALCVAGGTGGGILATQVAGAAPVATATTAVAAEPASTGATLSAAQVAAEVTPSVVTVLADTAGGSAEGSGVVLSADGLVLTNNHVVESASRVRVSLADGRTLDATVAGADADADLAVLRVSGASDLTPATLGRSADLRVGDAVLAIGSPLGLAGTVTAGIVSAVDRTIQDGGTSLTGLIQTDAPVNPGSSGGPLVDSTGQVVGITVAIATTGQDSGNIGVGFAIPSDTAAAVAAQLTS</sequence>
<dbReference type="GO" id="GO:0006508">
    <property type="term" value="P:proteolysis"/>
    <property type="evidence" value="ECO:0007669"/>
    <property type="project" value="UniProtKB-KW"/>
</dbReference>
<proteinExistence type="predicted"/>
<dbReference type="Gene3D" id="2.40.10.120">
    <property type="match status" value="1"/>
</dbReference>
<reference evidence="3 4" key="2">
    <citation type="submission" date="2020-03" db="EMBL/GenBank/DDBJ databases">
        <authorList>
            <person name="Ichikawa N."/>
            <person name="Kimura A."/>
            <person name="Kitahashi Y."/>
            <person name="Uohara A."/>
        </authorList>
    </citation>
    <scope>NUCLEOTIDE SEQUENCE [LARGE SCALE GENOMIC DNA]</scope>
    <source>
        <strain evidence="3 4">NBRC 105367</strain>
    </source>
</reference>
<gene>
    <name evidence="3" type="ORF">Psuf_088830</name>
</gene>
<dbReference type="EMBL" id="AP022871">
    <property type="protein sequence ID" value="BCB91570.1"/>
    <property type="molecule type" value="Genomic_DNA"/>
</dbReference>
<dbReference type="RefSeq" id="WP_173164755.1">
    <property type="nucleotide sequence ID" value="NZ_AP022871.1"/>
</dbReference>
<dbReference type="InterPro" id="IPR009003">
    <property type="entry name" value="Peptidase_S1_PA"/>
</dbReference>